<keyword evidence="5" id="KW-0631">Potassium channel</keyword>
<evidence type="ECO:0000256" key="7">
    <source>
        <dbReference type="ARBA" id="ARBA00022958"/>
    </source>
</evidence>
<reference evidence="15" key="1">
    <citation type="submission" date="2022-01" db="EMBL/GenBank/DDBJ databases">
        <title>Whole genome-based taxonomy of the Shewanellaceae.</title>
        <authorList>
            <person name="Martin-Rodriguez A.J."/>
        </authorList>
    </citation>
    <scope>NUCLEOTIDE SEQUENCE</scope>
    <source>
        <strain evidence="15">DSM 23803</strain>
    </source>
</reference>
<dbReference type="PRINTS" id="PR00169">
    <property type="entry name" value="KCHANNEL"/>
</dbReference>
<feature type="transmembrane region" description="Helical" evidence="13">
    <location>
        <begin position="48"/>
        <end position="69"/>
    </location>
</feature>
<proteinExistence type="predicted"/>
<keyword evidence="16" id="KW-1185">Reference proteome</keyword>
<dbReference type="PANTHER" id="PTHR11537">
    <property type="entry name" value="VOLTAGE-GATED POTASSIUM CHANNEL"/>
    <property type="match status" value="1"/>
</dbReference>
<dbReference type="RefSeq" id="WP_188923408.1">
    <property type="nucleotide sequence ID" value="NZ_BMQI01000001.1"/>
</dbReference>
<dbReference type="SUPFAM" id="SSF81324">
    <property type="entry name" value="Voltage-gated potassium channels"/>
    <property type="match status" value="1"/>
</dbReference>
<evidence type="ECO:0000313" key="16">
    <source>
        <dbReference type="Proteomes" id="UP001139408"/>
    </source>
</evidence>
<evidence type="ECO:0000256" key="11">
    <source>
        <dbReference type="ARBA" id="ARBA00023303"/>
    </source>
</evidence>
<keyword evidence="10 13" id="KW-0472">Membrane</keyword>
<feature type="transmembrane region" description="Helical" evidence="13">
    <location>
        <begin position="128"/>
        <end position="150"/>
    </location>
</feature>
<keyword evidence="11" id="KW-0407">Ion channel</keyword>
<organism evidence="15 16">
    <name type="scientific">Shewanella algicola</name>
    <dbReference type="NCBI Taxonomy" id="640633"/>
    <lineage>
        <taxon>Bacteria</taxon>
        <taxon>Pseudomonadati</taxon>
        <taxon>Pseudomonadota</taxon>
        <taxon>Gammaproteobacteria</taxon>
        <taxon>Alteromonadales</taxon>
        <taxon>Shewanellaceae</taxon>
        <taxon>Shewanella</taxon>
    </lineage>
</organism>
<dbReference type="AlphaFoldDB" id="A0A9X2C9J0"/>
<keyword evidence="8 13" id="KW-1133">Transmembrane helix</keyword>
<evidence type="ECO:0000256" key="6">
    <source>
        <dbReference type="ARBA" id="ARBA00022882"/>
    </source>
</evidence>
<comment type="caution">
    <text evidence="15">The sequence shown here is derived from an EMBL/GenBank/DDBJ whole genome shotgun (WGS) entry which is preliminary data.</text>
</comment>
<evidence type="ECO:0000256" key="2">
    <source>
        <dbReference type="ARBA" id="ARBA00022448"/>
    </source>
</evidence>
<keyword evidence="12" id="KW-0175">Coiled coil</keyword>
<keyword evidence="9" id="KW-0406">Ion transport</keyword>
<dbReference type="GO" id="GO:0001508">
    <property type="term" value="P:action potential"/>
    <property type="evidence" value="ECO:0007669"/>
    <property type="project" value="TreeGrafter"/>
</dbReference>
<dbReference type="GO" id="GO:0008076">
    <property type="term" value="C:voltage-gated potassium channel complex"/>
    <property type="evidence" value="ECO:0007669"/>
    <property type="project" value="InterPro"/>
</dbReference>
<dbReference type="EMBL" id="JAKILJ010000001">
    <property type="protein sequence ID" value="MCL1103825.1"/>
    <property type="molecule type" value="Genomic_DNA"/>
</dbReference>
<evidence type="ECO:0000256" key="13">
    <source>
        <dbReference type="SAM" id="Phobius"/>
    </source>
</evidence>
<feature type="transmembrane region" description="Helical" evidence="13">
    <location>
        <begin position="20"/>
        <end position="41"/>
    </location>
</feature>
<dbReference type="InterPro" id="IPR005821">
    <property type="entry name" value="Ion_trans_dom"/>
</dbReference>
<name>A0A9X2C9J0_9GAMM</name>
<keyword evidence="2" id="KW-0813">Transport</keyword>
<feature type="transmembrane region" description="Helical" evidence="13">
    <location>
        <begin position="194"/>
        <end position="216"/>
    </location>
</feature>
<feature type="domain" description="Ion transport" evidence="14">
    <location>
        <begin position="17"/>
        <end position="215"/>
    </location>
</feature>
<dbReference type="GO" id="GO:0005249">
    <property type="term" value="F:voltage-gated potassium channel activity"/>
    <property type="evidence" value="ECO:0007669"/>
    <property type="project" value="InterPro"/>
</dbReference>
<dbReference type="InterPro" id="IPR028325">
    <property type="entry name" value="VG_K_chnl"/>
</dbReference>
<dbReference type="Gene3D" id="1.10.287.70">
    <property type="match status" value="1"/>
</dbReference>
<keyword evidence="4 13" id="KW-0812">Transmembrane</keyword>
<evidence type="ECO:0000256" key="3">
    <source>
        <dbReference type="ARBA" id="ARBA00022538"/>
    </source>
</evidence>
<feature type="coiled-coil region" evidence="12">
    <location>
        <begin position="222"/>
        <end position="264"/>
    </location>
</feature>
<evidence type="ECO:0000256" key="1">
    <source>
        <dbReference type="ARBA" id="ARBA00004141"/>
    </source>
</evidence>
<evidence type="ECO:0000313" key="15">
    <source>
        <dbReference type="EMBL" id="MCL1103825.1"/>
    </source>
</evidence>
<feature type="transmembrane region" description="Helical" evidence="13">
    <location>
        <begin position="165"/>
        <end position="182"/>
    </location>
</feature>
<evidence type="ECO:0000256" key="9">
    <source>
        <dbReference type="ARBA" id="ARBA00023065"/>
    </source>
</evidence>
<evidence type="ECO:0000256" key="5">
    <source>
        <dbReference type="ARBA" id="ARBA00022826"/>
    </source>
</evidence>
<gene>
    <name evidence="15" type="ORF">L2749_00880</name>
</gene>
<dbReference type="Pfam" id="PF00520">
    <property type="entry name" value="Ion_trans"/>
    <property type="match status" value="1"/>
</dbReference>
<accession>A0A9X2C9J0</accession>
<evidence type="ECO:0000259" key="14">
    <source>
        <dbReference type="Pfam" id="PF00520"/>
    </source>
</evidence>
<evidence type="ECO:0000256" key="10">
    <source>
        <dbReference type="ARBA" id="ARBA00023136"/>
    </source>
</evidence>
<dbReference type="Proteomes" id="UP001139408">
    <property type="component" value="Unassembled WGS sequence"/>
</dbReference>
<keyword evidence="7" id="KW-0630">Potassium</keyword>
<keyword evidence="6" id="KW-0851">Voltage-gated channel</keyword>
<dbReference type="PANTHER" id="PTHR11537:SF254">
    <property type="entry name" value="POTASSIUM VOLTAGE-GATED CHANNEL PROTEIN SHAB"/>
    <property type="match status" value="1"/>
</dbReference>
<evidence type="ECO:0000256" key="4">
    <source>
        <dbReference type="ARBA" id="ARBA00022692"/>
    </source>
</evidence>
<dbReference type="InterPro" id="IPR027359">
    <property type="entry name" value="Volt_channel_dom_sf"/>
</dbReference>
<protein>
    <submittedName>
        <fullName evidence="15">Ion transporter</fullName>
    </submittedName>
</protein>
<comment type="subcellular location">
    <subcellularLocation>
        <location evidence="1">Membrane</location>
        <topology evidence="1">Multi-pass membrane protein</topology>
    </subcellularLocation>
</comment>
<evidence type="ECO:0000256" key="12">
    <source>
        <dbReference type="SAM" id="Coils"/>
    </source>
</evidence>
<evidence type="ECO:0000256" key="8">
    <source>
        <dbReference type="ARBA" id="ARBA00022989"/>
    </source>
</evidence>
<dbReference type="Gene3D" id="1.20.120.350">
    <property type="entry name" value="Voltage-gated potassium channels. Chain C"/>
    <property type="match status" value="1"/>
</dbReference>
<keyword evidence="3" id="KW-0633">Potassium transport</keyword>
<sequence length="275" mass="31214">MFESKRWTLKNIDGPSPFELAMMVLSLVSVVIVLTITFGRLDTETNKVLLYIDSSICVIFLSKFFYGLFKARNKTYYLRHHWIDFVASIPAIEALRFARIFQILRVIRLIRMSRSLLIPLLRQRKQTTLASLLVAMVLILATASVLILLVESAEPNANIQTAEQAIWWALVTISTVGYGDFYPVSTIGHVIGGLVIISGVSFFGVISGYMASVFVAPDETERQEEQDAKEAHKEQINSKLEAALEQMQQNQLQMEQNQQEMLTEITKLRQQLDKP</sequence>